<proteinExistence type="predicted"/>
<dbReference type="EMBL" id="QJSX01000001">
    <property type="protein sequence ID" value="PYE56435.1"/>
    <property type="molecule type" value="Genomic_DNA"/>
</dbReference>
<organism evidence="1 2">
    <name type="scientific">Deinococcus yavapaiensis KR-236</name>
    <dbReference type="NCBI Taxonomy" id="694435"/>
    <lineage>
        <taxon>Bacteria</taxon>
        <taxon>Thermotogati</taxon>
        <taxon>Deinococcota</taxon>
        <taxon>Deinococci</taxon>
        <taxon>Deinococcales</taxon>
        <taxon>Deinococcaceae</taxon>
        <taxon>Deinococcus</taxon>
    </lineage>
</organism>
<comment type="caution">
    <text evidence="1">The sequence shown here is derived from an EMBL/GenBank/DDBJ whole genome shotgun (WGS) entry which is preliminary data.</text>
</comment>
<keyword evidence="2" id="KW-1185">Reference proteome</keyword>
<dbReference type="OrthoDB" id="66900at2"/>
<name>A0A318SH48_9DEIO</name>
<gene>
    <name evidence="1" type="ORF">DES52_101239</name>
</gene>
<dbReference type="AlphaFoldDB" id="A0A318SH48"/>
<dbReference type="RefSeq" id="WP_110884930.1">
    <property type="nucleotide sequence ID" value="NZ_QJSX01000001.1"/>
</dbReference>
<sequence length="142" mass="15775">MQPNRSSTRRANAVHFGFLSRPKLYGVFEDLESVLLLSERLLALGLGDEQVQVLEGEEGVRSLDVDGRHHGLVARLVRALQGMTDERMHVEAYVRHLLRGRYVVAVTFPRGIDHRVVCEAFKAAGGTCVNYYGALVVENLSA</sequence>
<protein>
    <submittedName>
        <fullName evidence="1">Uncharacterized protein</fullName>
    </submittedName>
</protein>
<dbReference type="Proteomes" id="UP000248326">
    <property type="component" value="Unassembled WGS sequence"/>
</dbReference>
<evidence type="ECO:0000313" key="1">
    <source>
        <dbReference type="EMBL" id="PYE56435.1"/>
    </source>
</evidence>
<accession>A0A318SH48</accession>
<reference evidence="1 2" key="1">
    <citation type="submission" date="2018-06" db="EMBL/GenBank/DDBJ databases">
        <title>Genomic Encyclopedia of Type Strains, Phase IV (KMG-IV): sequencing the most valuable type-strain genomes for metagenomic binning, comparative biology and taxonomic classification.</title>
        <authorList>
            <person name="Goeker M."/>
        </authorList>
    </citation>
    <scope>NUCLEOTIDE SEQUENCE [LARGE SCALE GENOMIC DNA]</scope>
    <source>
        <strain evidence="1 2">DSM 18048</strain>
    </source>
</reference>
<evidence type="ECO:0000313" key="2">
    <source>
        <dbReference type="Proteomes" id="UP000248326"/>
    </source>
</evidence>